<evidence type="ECO:0000256" key="1">
    <source>
        <dbReference type="SAM" id="MobiDB-lite"/>
    </source>
</evidence>
<dbReference type="AlphaFoldDB" id="A0A6B0UUK7"/>
<accession>A0A6B0UUK7</accession>
<reference evidence="2" key="1">
    <citation type="submission" date="2019-12" db="EMBL/GenBank/DDBJ databases">
        <title>An insight into the sialome of adult female Ixodes ricinus ticks feeding for 6 days.</title>
        <authorList>
            <person name="Perner J."/>
            <person name="Ribeiro J.M.C."/>
        </authorList>
    </citation>
    <scope>NUCLEOTIDE SEQUENCE</scope>
    <source>
        <strain evidence="2">Semi-engorged</strain>
        <tissue evidence="2">Salivary glands</tissue>
    </source>
</reference>
<dbReference type="EMBL" id="GIFC01011148">
    <property type="protein sequence ID" value="MXU93231.1"/>
    <property type="molecule type" value="Transcribed_RNA"/>
</dbReference>
<feature type="compositionally biased region" description="Polar residues" evidence="1">
    <location>
        <begin position="74"/>
        <end position="86"/>
    </location>
</feature>
<feature type="compositionally biased region" description="Basic and acidic residues" evidence="1">
    <location>
        <begin position="98"/>
        <end position="111"/>
    </location>
</feature>
<feature type="region of interest" description="Disordered" evidence="1">
    <location>
        <begin position="71"/>
        <end position="143"/>
    </location>
</feature>
<name>A0A6B0UUK7_IXORI</name>
<sequence length="143" mass="14924">MAGNGSSASGRTVASHWLMTGLSLAIGQWPSAIGQALSDEWPPFGHRPKYPCQPLANAWPNSVVLGSLPPASVPPQSATKSSTEATVASVGIGARGSPENDKTRRTLREADLYPNRPSNRARFPDASPGIAPTSFPSTSPHVP</sequence>
<evidence type="ECO:0000313" key="2">
    <source>
        <dbReference type="EMBL" id="MXU93231.1"/>
    </source>
</evidence>
<proteinExistence type="predicted"/>
<protein>
    <submittedName>
        <fullName evidence="2">Putative secreted protein</fullName>
    </submittedName>
</protein>
<organism evidence="2">
    <name type="scientific">Ixodes ricinus</name>
    <name type="common">Common tick</name>
    <name type="synonym">Acarus ricinus</name>
    <dbReference type="NCBI Taxonomy" id="34613"/>
    <lineage>
        <taxon>Eukaryota</taxon>
        <taxon>Metazoa</taxon>
        <taxon>Ecdysozoa</taxon>
        <taxon>Arthropoda</taxon>
        <taxon>Chelicerata</taxon>
        <taxon>Arachnida</taxon>
        <taxon>Acari</taxon>
        <taxon>Parasitiformes</taxon>
        <taxon>Ixodida</taxon>
        <taxon>Ixodoidea</taxon>
        <taxon>Ixodidae</taxon>
        <taxon>Ixodinae</taxon>
        <taxon>Ixodes</taxon>
    </lineage>
</organism>
<feature type="compositionally biased region" description="Polar residues" evidence="1">
    <location>
        <begin position="134"/>
        <end position="143"/>
    </location>
</feature>